<feature type="transmembrane region" description="Helical" evidence="7">
    <location>
        <begin position="522"/>
        <end position="545"/>
    </location>
</feature>
<dbReference type="FunCoup" id="G8YR62">
    <property type="interactions" value="129"/>
</dbReference>
<dbReference type="AlphaFoldDB" id="G8YR62"/>
<keyword evidence="2" id="KW-0813">Transport</keyword>
<evidence type="ECO:0000256" key="6">
    <source>
        <dbReference type="SAM" id="MobiDB-lite"/>
    </source>
</evidence>
<dbReference type="OrthoDB" id="3936150at2759"/>
<dbReference type="PANTHER" id="PTHR23502">
    <property type="entry name" value="MAJOR FACILITATOR SUPERFAMILY"/>
    <property type="match status" value="1"/>
</dbReference>
<keyword evidence="3 7" id="KW-0812">Transmembrane</keyword>
<evidence type="ECO:0000256" key="1">
    <source>
        <dbReference type="ARBA" id="ARBA00004141"/>
    </source>
</evidence>
<feature type="transmembrane region" description="Helical" evidence="7">
    <location>
        <begin position="565"/>
        <end position="584"/>
    </location>
</feature>
<dbReference type="InParanoid" id="G8YR62"/>
<dbReference type="FunFam" id="1.20.1250.20:FF:000011">
    <property type="entry name" value="MFS multidrug transporter, putative"/>
    <property type="match status" value="1"/>
</dbReference>
<dbReference type="Pfam" id="PF07690">
    <property type="entry name" value="MFS_1"/>
    <property type="match status" value="1"/>
</dbReference>
<evidence type="ECO:0000256" key="2">
    <source>
        <dbReference type="ARBA" id="ARBA00022448"/>
    </source>
</evidence>
<evidence type="ECO:0000256" key="7">
    <source>
        <dbReference type="SAM" id="Phobius"/>
    </source>
</evidence>
<dbReference type="Proteomes" id="UP000005222">
    <property type="component" value="Chromosome C"/>
</dbReference>
<evidence type="ECO:0000313" key="9">
    <source>
        <dbReference type="EMBL" id="CCE78049.1"/>
    </source>
</evidence>
<feature type="transmembrane region" description="Helical" evidence="7">
    <location>
        <begin position="280"/>
        <end position="301"/>
    </location>
</feature>
<feature type="compositionally biased region" description="Basic residues" evidence="6">
    <location>
        <begin position="108"/>
        <end position="118"/>
    </location>
</feature>
<dbReference type="eggNOG" id="KOG0255">
    <property type="taxonomic scope" value="Eukaryota"/>
</dbReference>
<feature type="transmembrane region" description="Helical" evidence="7">
    <location>
        <begin position="348"/>
        <end position="373"/>
    </location>
</feature>
<gene>
    <name evidence="9" type="primary">Piso0_000662</name>
    <name evidence="9" type="ORF">GNLVRS01_PISO0C01300g</name>
</gene>
<feature type="region of interest" description="Disordered" evidence="6">
    <location>
        <begin position="1"/>
        <end position="80"/>
    </location>
</feature>
<dbReference type="CDD" id="cd17323">
    <property type="entry name" value="MFS_Tpo1_MDR_like"/>
    <property type="match status" value="1"/>
</dbReference>
<dbReference type="OMA" id="TWKEADP"/>
<dbReference type="STRING" id="559304.G8YR62"/>
<feature type="transmembrane region" description="Helical" evidence="7">
    <location>
        <begin position="313"/>
        <end position="336"/>
    </location>
</feature>
<feature type="transmembrane region" description="Helical" evidence="7">
    <location>
        <begin position="256"/>
        <end position="274"/>
    </location>
</feature>
<evidence type="ECO:0000256" key="3">
    <source>
        <dbReference type="ARBA" id="ARBA00022692"/>
    </source>
</evidence>
<dbReference type="PROSITE" id="PS50850">
    <property type="entry name" value="MFS"/>
    <property type="match status" value="1"/>
</dbReference>
<evidence type="ECO:0000259" key="8">
    <source>
        <dbReference type="PROSITE" id="PS50850"/>
    </source>
</evidence>
<evidence type="ECO:0000256" key="4">
    <source>
        <dbReference type="ARBA" id="ARBA00022989"/>
    </source>
</evidence>
<sequence>MSRNSIDSEKSYETSPYVPQQIMSNIDAQSELSRYSSQAQSVRSSTGRNSLKITRTETKKSLQDLGLSSDIPVPDLGAPPVEDPIFPEEYRMETDTGLVKVSTLQSLGRRKTSARRTPSRCSGEYGEEDSDSTAVQNLRKKVESESEEEGQEKVTPPEEGLNPEIEFVTFQINDPENPHNWPSFLRWIYTFILSMMVICAAYGSSSLAGGLPVIDKKFGVSTEVSTLSVSLFVVGFGVGSMVWSPLSEQPLVGRRIVYFVSFGLYVIFNIPVAVAKNIGTVLVCRFLCGCFSASALSNVGASLVDLHNETRGLAIAVFSFCPYSGPVFGGIVNGFISVDTGRYDLMVWVNMAFAGVMWILVSLIPETYAPVILRKRAARLRKETGNPNIMTEQEATPMSILEIANTYLLRPLKFIFQEPALMIVCSYIVLIYSLLYAFFFAYPVIFSDLYGYEDDKIGLMYIPILIGAVFAVFTTPFLESRYKALCKRRTPTPEDRLIGAMLGAPFPCISLFILGATSYKHIIWVGPASSGIAFGYGMVLIYYSLNNYIIDTYAKVVASALGTKVITRSGGGAAFPLFITQMYHRLGLQWASWLLAFISLAMVIIPFLFYRWGNILRRKMCKFDYSANLI</sequence>
<feature type="transmembrane region" description="Helical" evidence="7">
    <location>
        <begin position="457"/>
        <end position="477"/>
    </location>
</feature>
<evidence type="ECO:0000256" key="5">
    <source>
        <dbReference type="ARBA" id="ARBA00023136"/>
    </source>
</evidence>
<keyword evidence="10" id="KW-1185">Reference proteome</keyword>
<accession>G8YR62</accession>
<feature type="transmembrane region" description="Helical" evidence="7">
    <location>
        <begin position="184"/>
        <end position="204"/>
    </location>
</feature>
<feature type="compositionally biased region" description="Basic and acidic residues" evidence="6">
    <location>
        <begin position="1"/>
        <end position="12"/>
    </location>
</feature>
<keyword evidence="5 7" id="KW-0472">Membrane</keyword>
<feature type="transmembrane region" description="Helical" evidence="7">
    <location>
        <begin position="420"/>
        <end position="445"/>
    </location>
</feature>
<name>G8YR62_PICSO</name>
<protein>
    <submittedName>
        <fullName evidence="9">Piso0_000662 protein</fullName>
    </submittedName>
</protein>
<dbReference type="GO" id="GO:0005886">
    <property type="term" value="C:plasma membrane"/>
    <property type="evidence" value="ECO:0007669"/>
    <property type="project" value="TreeGrafter"/>
</dbReference>
<feature type="transmembrane region" description="Helical" evidence="7">
    <location>
        <begin position="497"/>
        <end position="516"/>
    </location>
</feature>
<feature type="compositionally biased region" description="Polar residues" evidence="6">
    <location>
        <begin position="13"/>
        <end position="53"/>
    </location>
</feature>
<feature type="transmembrane region" description="Helical" evidence="7">
    <location>
        <begin position="590"/>
        <end position="610"/>
    </location>
</feature>
<dbReference type="InterPro" id="IPR011701">
    <property type="entry name" value="MFS"/>
</dbReference>
<dbReference type="SUPFAM" id="SSF103473">
    <property type="entry name" value="MFS general substrate transporter"/>
    <property type="match status" value="1"/>
</dbReference>
<keyword evidence="4 7" id="KW-1133">Transmembrane helix</keyword>
<dbReference type="InterPro" id="IPR020846">
    <property type="entry name" value="MFS_dom"/>
</dbReference>
<dbReference type="Gene3D" id="1.20.1250.20">
    <property type="entry name" value="MFS general substrate transporter like domains"/>
    <property type="match status" value="1"/>
</dbReference>
<reference evidence="9 10" key="1">
    <citation type="journal article" date="2012" name="G3 (Bethesda)">
        <title>Pichia sorbitophila, an interspecies yeast hybrid reveals early steps of genome resolution following polyploidization.</title>
        <authorList>
            <person name="Leh Louis V."/>
            <person name="Despons L."/>
            <person name="Friedrich A."/>
            <person name="Martin T."/>
            <person name="Durrens P."/>
            <person name="Casaregola S."/>
            <person name="Neuveglise C."/>
            <person name="Fairhead C."/>
            <person name="Marck C."/>
            <person name="Cruz J.A."/>
            <person name="Straub M.L."/>
            <person name="Kugler V."/>
            <person name="Sacerdot C."/>
            <person name="Uzunov Z."/>
            <person name="Thierry A."/>
            <person name="Weiss S."/>
            <person name="Bleykasten C."/>
            <person name="De Montigny J."/>
            <person name="Jacques N."/>
            <person name="Jung P."/>
            <person name="Lemaire M."/>
            <person name="Mallet S."/>
            <person name="Morel G."/>
            <person name="Richard G.F."/>
            <person name="Sarkar A."/>
            <person name="Savel G."/>
            <person name="Schacherer J."/>
            <person name="Seret M.L."/>
            <person name="Talla E."/>
            <person name="Samson G."/>
            <person name="Jubin C."/>
            <person name="Poulain J."/>
            <person name="Vacherie B."/>
            <person name="Barbe V."/>
            <person name="Pelletier E."/>
            <person name="Sherman D.J."/>
            <person name="Westhof E."/>
            <person name="Weissenbach J."/>
            <person name="Baret P.V."/>
            <person name="Wincker P."/>
            <person name="Gaillardin C."/>
            <person name="Dujon B."/>
            <person name="Souciet J.L."/>
        </authorList>
    </citation>
    <scope>NUCLEOTIDE SEQUENCE [LARGE SCALE GENOMIC DNA]</scope>
    <source>
        <strain evidence="10">ATCC MYA-4447 / BCRC 22081 / CBS 7064 / NBRC 10061 / NRRL Y-12695</strain>
    </source>
</reference>
<dbReference type="GO" id="GO:0000329">
    <property type="term" value="C:fungal-type vacuole membrane"/>
    <property type="evidence" value="ECO:0007669"/>
    <property type="project" value="TreeGrafter"/>
</dbReference>
<dbReference type="HOGENOM" id="CLU_008455_11_5_1"/>
<organism evidence="9 10">
    <name type="scientific">Pichia sorbitophila (strain ATCC MYA-4447 / BCRC 22081 / CBS 7064 / NBRC 10061 / NRRL Y-12695)</name>
    <name type="common">Hybrid yeast</name>
    <dbReference type="NCBI Taxonomy" id="559304"/>
    <lineage>
        <taxon>Eukaryota</taxon>
        <taxon>Fungi</taxon>
        <taxon>Dikarya</taxon>
        <taxon>Ascomycota</taxon>
        <taxon>Saccharomycotina</taxon>
        <taxon>Pichiomycetes</taxon>
        <taxon>Debaryomycetaceae</taxon>
        <taxon>Millerozyma</taxon>
    </lineage>
</organism>
<dbReference type="InterPro" id="IPR036259">
    <property type="entry name" value="MFS_trans_sf"/>
</dbReference>
<feature type="transmembrane region" description="Helical" evidence="7">
    <location>
        <begin position="224"/>
        <end position="244"/>
    </location>
</feature>
<dbReference type="EMBL" id="FO082057">
    <property type="protein sequence ID" value="CCE78049.1"/>
    <property type="molecule type" value="Genomic_DNA"/>
</dbReference>
<comment type="subcellular location">
    <subcellularLocation>
        <location evidence="1">Membrane</location>
        <topology evidence="1">Multi-pass membrane protein</topology>
    </subcellularLocation>
</comment>
<evidence type="ECO:0000313" key="10">
    <source>
        <dbReference type="Proteomes" id="UP000005222"/>
    </source>
</evidence>
<proteinExistence type="predicted"/>
<feature type="region of interest" description="Disordered" evidence="6">
    <location>
        <begin position="103"/>
        <end position="159"/>
    </location>
</feature>
<dbReference type="PANTHER" id="PTHR23502:SF132">
    <property type="entry name" value="POLYAMINE TRANSPORTER 2-RELATED"/>
    <property type="match status" value="1"/>
</dbReference>
<dbReference type="GO" id="GO:0000297">
    <property type="term" value="F:spermine transmembrane transporter activity"/>
    <property type="evidence" value="ECO:0007669"/>
    <property type="project" value="TreeGrafter"/>
</dbReference>
<feature type="domain" description="Major facilitator superfamily (MFS) profile" evidence="8">
    <location>
        <begin position="189"/>
        <end position="614"/>
    </location>
</feature>